<feature type="transmembrane region" description="Helical" evidence="11">
    <location>
        <begin position="1034"/>
        <end position="1062"/>
    </location>
</feature>
<evidence type="ECO:0000259" key="12">
    <source>
        <dbReference type="PROSITE" id="PS50893"/>
    </source>
</evidence>
<dbReference type="CDD" id="cd03250">
    <property type="entry name" value="ABCC_MRP_domain1"/>
    <property type="match status" value="1"/>
</dbReference>
<evidence type="ECO:0000256" key="5">
    <source>
        <dbReference type="ARBA" id="ARBA00022692"/>
    </source>
</evidence>
<dbReference type="EMBL" id="JAAMPI010000200">
    <property type="protein sequence ID" value="KAF4634221.1"/>
    <property type="molecule type" value="Genomic_DNA"/>
</dbReference>
<feature type="transmembrane region" description="Helical" evidence="11">
    <location>
        <begin position="268"/>
        <end position="285"/>
    </location>
</feature>
<dbReference type="SMART" id="SM00382">
    <property type="entry name" value="AAA"/>
    <property type="match status" value="2"/>
</dbReference>
<reference evidence="14 15" key="1">
    <citation type="submission" date="2020-03" db="EMBL/GenBank/DDBJ databases">
        <title>Draft Genome Sequence of Cudoniella acicularis.</title>
        <authorList>
            <person name="Buettner E."/>
            <person name="Kellner H."/>
        </authorList>
    </citation>
    <scope>NUCLEOTIDE SEQUENCE [LARGE SCALE GENOMIC DNA]</scope>
    <source>
        <strain evidence="14 15">DSM 108380</strain>
    </source>
</reference>
<evidence type="ECO:0000256" key="4">
    <source>
        <dbReference type="ARBA" id="ARBA00022475"/>
    </source>
</evidence>
<comment type="similarity">
    <text evidence="2">Belongs to the ABC transporter superfamily. ABCC family. Conjugate transporter (TC 3.A.1.208) subfamily.</text>
</comment>
<comment type="subcellular location">
    <subcellularLocation>
        <location evidence="1">Cell membrane</location>
        <topology evidence="1">Multi-pass membrane protein</topology>
    </subcellularLocation>
</comment>
<dbReference type="SUPFAM" id="SSF90123">
    <property type="entry name" value="ABC transporter transmembrane region"/>
    <property type="match status" value="2"/>
</dbReference>
<feature type="transmembrane region" description="Helical" evidence="11">
    <location>
        <begin position="72"/>
        <end position="90"/>
    </location>
</feature>
<dbReference type="InterPro" id="IPR056227">
    <property type="entry name" value="TMD0_ABC"/>
</dbReference>
<evidence type="ECO:0000256" key="6">
    <source>
        <dbReference type="ARBA" id="ARBA00022741"/>
    </source>
</evidence>
<sequence>MQSNFTSFESHQDSFSPIAQGHFDFTPIFENSILSILPSAILLLIIPFRLGSLFKKSPKVSRSLLRWNKLQALLVVFTILQGTILGLYAAEPTIGTPTALTAASLVFADAIGLCLLSQLEHIRSIKPSLIIDTYLFITLLFDAAHTRTLWIAGAPRAVTVAFSTSTVLKLVITIVEAVEKRNILLPGFEYSSPEATSGIYSRSFFWWLNSLMRNGFHGVLEQKDLFSSEDGMSSSTLQGRSQISWNNANKNRSHALFWSTLKATRHQFVICVFPRLCLVGFRYAQPFLLSRTVNFVNSETESDNIGWGLTGAFGVVFLGMAVSGGSYNHMACRFITSVRGSLVAMVYTKTVDLSITSLDDSAAITLMSNDAVKMLGFSDKLTEILQGLRVKELRISNLFRRLLCVRVFFANSMRTLTPLVTLGFFVLATKLTGRELNTATAYTTLSLIGLLANPVNTLLRTITMFHSALACFGRIQSFLESDSRQHHILPLTATSGTRKDRTMHTDSEVIMERDGDFELENLNQKGQRQSDSLLLDVRNASFAWKFDGHPAVQDVSFSIHRGGFTLIIGPVGCGKTTLLKGLMSETPSLKGFVYSNTSEIGYVDQSPWIQNTTILQNITCQSRFNESWYNEVVRACALDYDIEALPNGNATLVGSRGISLSGGQKQRLAIARAVYAKKDLVIIDDGFSGLDVETEEKVFSRLFSEQGLLRRLGTTVILVTHGVHRLSYADHIVALDTTGHVSEQGSFELLQRSGGYVEGLTTKHKHDNAPNSEESDLENPSTAPQTIPAKNRPKDEVTVMPNGELSTYKYYFASIGWSRSMISLFYLLLSGVALKLTELVLTFWTSAAATRGNEVDSFYLGLYGMLAGLGVITYTIGVYHYFLYVVPGSAEELHARLLRAVMDAPLSFFASTDTGTTTNRFSQDMSIVDGELPFALIDLIGSLVQTLMGAILMCLSAGYFTLTMPPVAFVVWVIQKFYIRTSRQIRILDLEAKSPLYSHFIESLSGLVTIRAFGWTDQFIEQNLTLLDESQKPYYLLFCIQRWLSLVLDIMVSVLAIILMVLVVKLRSTISPGFVGLALLNVMGFSQSLAWNVRQWTALETSIGAISRLKTFAELTPNENLPNENQPVPDIWPSQGAIELKNVSASYQASGDLVIYGINMSIKAGEKIGICGRSGSGKSSLILTLFRMLEVSDGSSITVDGIDITTIPRQLVRSRFNAIPQEPFFMKGSIRLNASPENLHNDTEIIEALQKVQLWSVVERKGGLDAELDAEFFSHGQRQLFCLGRTILRKSKIVVLDEVSSSMDGATDKVIQQVIREEFSGATIIAVAHRLDTILDFDRIAVMSDGKLVEFESPEVLLGRQSVFRELYNS</sequence>
<dbReference type="Pfam" id="PF00664">
    <property type="entry name" value="ABC_membrane"/>
    <property type="match status" value="1"/>
</dbReference>
<evidence type="ECO:0000256" key="11">
    <source>
        <dbReference type="SAM" id="Phobius"/>
    </source>
</evidence>
<accession>A0A8H4RSF1</accession>
<keyword evidence="15" id="KW-1185">Reference proteome</keyword>
<evidence type="ECO:0000256" key="9">
    <source>
        <dbReference type="ARBA" id="ARBA00023136"/>
    </source>
</evidence>
<keyword evidence="4" id="KW-1003">Cell membrane</keyword>
<feature type="region of interest" description="Disordered" evidence="10">
    <location>
        <begin position="760"/>
        <end position="796"/>
    </location>
</feature>
<feature type="domain" description="ABC transmembrane type-1" evidence="13">
    <location>
        <begin position="827"/>
        <end position="1101"/>
    </location>
</feature>
<dbReference type="FunFam" id="3.40.50.300:FF:001854">
    <property type="entry name" value="ABC multidrug transporter (Eurofung)"/>
    <property type="match status" value="1"/>
</dbReference>
<dbReference type="PANTHER" id="PTHR24223">
    <property type="entry name" value="ATP-BINDING CASSETTE SUB-FAMILY C"/>
    <property type="match status" value="1"/>
</dbReference>
<dbReference type="InterPro" id="IPR044726">
    <property type="entry name" value="ABCC_6TM_D2"/>
</dbReference>
<evidence type="ECO:0000256" key="1">
    <source>
        <dbReference type="ARBA" id="ARBA00004651"/>
    </source>
</evidence>
<dbReference type="InterPro" id="IPR017871">
    <property type="entry name" value="ABC_transporter-like_CS"/>
</dbReference>
<feature type="transmembrane region" description="Helical" evidence="11">
    <location>
        <begin position="957"/>
        <end position="975"/>
    </location>
</feature>
<evidence type="ECO:0000259" key="13">
    <source>
        <dbReference type="PROSITE" id="PS50929"/>
    </source>
</evidence>
<gene>
    <name evidence="14" type="ORF">G7Y89_g3892</name>
</gene>
<dbReference type="CDD" id="cd03244">
    <property type="entry name" value="ABCC_MRP_domain2"/>
    <property type="match status" value="1"/>
</dbReference>
<dbReference type="PROSITE" id="PS50893">
    <property type="entry name" value="ABC_TRANSPORTER_2"/>
    <property type="match status" value="2"/>
</dbReference>
<dbReference type="FunFam" id="3.40.50.300:FF:000838">
    <property type="entry name" value="ABC multidrug transporter (Eurofung)"/>
    <property type="match status" value="1"/>
</dbReference>
<keyword evidence="3" id="KW-0813">Transport</keyword>
<feature type="domain" description="ABC transporter" evidence="12">
    <location>
        <begin position="535"/>
        <end position="762"/>
    </location>
</feature>
<evidence type="ECO:0000256" key="7">
    <source>
        <dbReference type="ARBA" id="ARBA00022840"/>
    </source>
</evidence>
<dbReference type="InterPro" id="IPR036640">
    <property type="entry name" value="ABC1_TM_sf"/>
</dbReference>
<keyword evidence="6" id="KW-0547">Nucleotide-binding</keyword>
<feature type="transmembrane region" description="Helical" evidence="11">
    <location>
        <begin position="305"/>
        <end position="327"/>
    </location>
</feature>
<keyword evidence="7" id="KW-0067">ATP-binding</keyword>
<feature type="transmembrane region" description="Helical" evidence="11">
    <location>
        <begin position="824"/>
        <end position="846"/>
    </location>
</feature>
<evidence type="ECO:0000256" key="2">
    <source>
        <dbReference type="ARBA" id="ARBA00009726"/>
    </source>
</evidence>
<feature type="transmembrane region" description="Helical" evidence="11">
    <location>
        <begin position="33"/>
        <end position="51"/>
    </location>
</feature>
<proteinExistence type="inferred from homology"/>
<dbReference type="GO" id="GO:0005524">
    <property type="term" value="F:ATP binding"/>
    <property type="evidence" value="ECO:0007669"/>
    <property type="project" value="UniProtKB-KW"/>
</dbReference>
<dbReference type="InterPro" id="IPR050173">
    <property type="entry name" value="ABC_transporter_C-like"/>
</dbReference>
<name>A0A8H4RSF1_9HELO</name>
<evidence type="ECO:0000313" key="15">
    <source>
        <dbReference type="Proteomes" id="UP000566819"/>
    </source>
</evidence>
<comment type="caution">
    <text evidence="14">The sequence shown here is derived from an EMBL/GenBank/DDBJ whole genome shotgun (WGS) entry which is preliminary data.</text>
</comment>
<dbReference type="InterPro" id="IPR011527">
    <property type="entry name" value="ABC1_TM_dom"/>
</dbReference>
<evidence type="ECO:0000256" key="3">
    <source>
        <dbReference type="ARBA" id="ARBA00022448"/>
    </source>
</evidence>
<evidence type="ECO:0000256" key="8">
    <source>
        <dbReference type="ARBA" id="ARBA00022989"/>
    </source>
</evidence>
<organism evidence="14 15">
    <name type="scientific">Cudoniella acicularis</name>
    <dbReference type="NCBI Taxonomy" id="354080"/>
    <lineage>
        <taxon>Eukaryota</taxon>
        <taxon>Fungi</taxon>
        <taxon>Dikarya</taxon>
        <taxon>Ascomycota</taxon>
        <taxon>Pezizomycotina</taxon>
        <taxon>Leotiomycetes</taxon>
        <taxon>Helotiales</taxon>
        <taxon>Tricladiaceae</taxon>
        <taxon>Cudoniella</taxon>
    </lineage>
</organism>
<dbReference type="InterPro" id="IPR003439">
    <property type="entry name" value="ABC_transporter-like_ATP-bd"/>
</dbReference>
<dbReference type="OrthoDB" id="6500128at2759"/>
<dbReference type="FunFam" id="1.20.1560.10:FF:000066">
    <property type="entry name" value="ABC multidrug transporter (Eurofung)"/>
    <property type="match status" value="1"/>
</dbReference>
<feature type="domain" description="ABC transporter" evidence="12">
    <location>
        <begin position="1138"/>
        <end position="1370"/>
    </location>
</feature>
<dbReference type="Gene3D" id="1.20.1560.10">
    <property type="entry name" value="ABC transporter type 1, transmembrane domain"/>
    <property type="match status" value="3"/>
</dbReference>
<dbReference type="PROSITE" id="PS50929">
    <property type="entry name" value="ABC_TM1F"/>
    <property type="match status" value="1"/>
</dbReference>
<keyword evidence="5 11" id="KW-0812">Transmembrane</keyword>
<dbReference type="SUPFAM" id="SSF52540">
    <property type="entry name" value="P-loop containing nucleoside triphosphate hydrolases"/>
    <property type="match status" value="2"/>
</dbReference>
<evidence type="ECO:0000313" key="14">
    <source>
        <dbReference type="EMBL" id="KAF4634221.1"/>
    </source>
</evidence>
<evidence type="ECO:0000256" key="10">
    <source>
        <dbReference type="SAM" id="MobiDB-lite"/>
    </source>
</evidence>
<dbReference type="Gene3D" id="3.40.50.300">
    <property type="entry name" value="P-loop containing nucleotide triphosphate hydrolases"/>
    <property type="match status" value="2"/>
</dbReference>
<dbReference type="PANTHER" id="PTHR24223:SF269">
    <property type="entry name" value="ABC MULTIDRUG TRANSPORTER (EUROFUNG)-RELATED"/>
    <property type="match status" value="1"/>
</dbReference>
<feature type="transmembrane region" description="Helical" evidence="11">
    <location>
        <begin position="96"/>
        <end position="116"/>
    </location>
</feature>
<dbReference type="InterPro" id="IPR003593">
    <property type="entry name" value="AAA+_ATPase"/>
</dbReference>
<dbReference type="Pfam" id="PF24357">
    <property type="entry name" value="TMD0_ABC"/>
    <property type="match status" value="1"/>
</dbReference>
<feature type="transmembrane region" description="Helical" evidence="11">
    <location>
        <begin position="858"/>
        <end position="886"/>
    </location>
</feature>
<dbReference type="GO" id="GO:0016887">
    <property type="term" value="F:ATP hydrolysis activity"/>
    <property type="evidence" value="ECO:0007669"/>
    <property type="project" value="InterPro"/>
</dbReference>
<dbReference type="Proteomes" id="UP000566819">
    <property type="component" value="Unassembled WGS sequence"/>
</dbReference>
<feature type="transmembrane region" description="Helical" evidence="11">
    <location>
        <begin position="403"/>
        <end position="427"/>
    </location>
</feature>
<dbReference type="CDD" id="cd18580">
    <property type="entry name" value="ABC_6TM_ABCC_D2"/>
    <property type="match status" value="1"/>
</dbReference>
<dbReference type="GO" id="GO:0005886">
    <property type="term" value="C:plasma membrane"/>
    <property type="evidence" value="ECO:0007669"/>
    <property type="project" value="UniProtKB-SubCell"/>
</dbReference>
<protein>
    <submittedName>
        <fullName evidence="14">Uncharacterized protein</fullName>
    </submittedName>
</protein>
<keyword evidence="9 11" id="KW-0472">Membrane</keyword>
<keyword evidence="8 11" id="KW-1133">Transmembrane helix</keyword>
<dbReference type="InterPro" id="IPR027417">
    <property type="entry name" value="P-loop_NTPase"/>
</dbReference>
<dbReference type="GO" id="GO:0140359">
    <property type="term" value="F:ABC-type transporter activity"/>
    <property type="evidence" value="ECO:0007669"/>
    <property type="project" value="InterPro"/>
</dbReference>
<dbReference type="PROSITE" id="PS00211">
    <property type="entry name" value="ABC_TRANSPORTER_1"/>
    <property type="match status" value="2"/>
</dbReference>
<dbReference type="Pfam" id="PF00005">
    <property type="entry name" value="ABC_tran"/>
    <property type="match status" value="2"/>
</dbReference>